<dbReference type="Pfam" id="PF00405">
    <property type="entry name" value="Transferrin"/>
    <property type="match status" value="1"/>
</dbReference>
<feature type="signal peptide" evidence="2">
    <location>
        <begin position="1"/>
        <end position="27"/>
    </location>
</feature>
<evidence type="ECO:0000256" key="2">
    <source>
        <dbReference type="SAM" id="SignalP"/>
    </source>
</evidence>
<dbReference type="GO" id="GO:0055037">
    <property type="term" value="C:recycling endosome"/>
    <property type="evidence" value="ECO:0007669"/>
    <property type="project" value="TreeGrafter"/>
</dbReference>
<dbReference type="GO" id="GO:0005769">
    <property type="term" value="C:early endosome"/>
    <property type="evidence" value="ECO:0007669"/>
    <property type="project" value="TreeGrafter"/>
</dbReference>
<dbReference type="GO" id="GO:0005886">
    <property type="term" value="C:plasma membrane"/>
    <property type="evidence" value="ECO:0007669"/>
    <property type="project" value="TreeGrafter"/>
</dbReference>
<dbReference type="STRING" id="50429.A0A2B4SGN2"/>
<dbReference type="PRINTS" id="PR00422">
    <property type="entry name" value="TRANSFERRIN"/>
</dbReference>
<evidence type="ECO:0000313" key="4">
    <source>
        <dbReference type="EMBL" id="PFX27990.1"/>
    </source>
</evidence>
<gene>
    <name evidence="4" type="primary">Mfi2</name>
    <name evidence="4" type="ORF">AWC38_SpisGene7324</name>
</gene>
<accession>A0A2B4SGN2</accession>
<dbReference type="EMBL" id="LSMT01000092">
    <property type="protein sequence ID" value="PFX27990.1"/>
    <property type="molecule type" value="Genomic_DNA"/>
</dbReference>
<feature type="chain" id="PRO_5012066718" evidence="2">
    <location>
        <begin position="28"/>
        <end position="407"/>
    </location>
</feature>
<dbReference type="SMART" id="SM00094">
    <property type="entry name" value="TR_FER"/>
    <property type="match status" value="1"/>
</dbReference>
<dbReference type="InterPro" id="IPR001156">
    <property type="entry name" value="Transferrin-like_dom"/>
</dbReference>
<name>A0A2B4SGN2_STYPI</name>
<dbReference type="AlphaFoldDB" id="A0A2B4SGN2"/>
<dbReference type="GO" id="GO:0005615">
    <property type="term" value="C:extracellular space"/>
    <property type="evidence" value="ECO:0007669"/>
    <property type="project" value="TreeGrafter"/>
</dbReference>
<dbReference type="OrthoDB" id="9981115at2759"/>
<feature type="domain" description="Transferrin-like" evidence="3">
    <location>
        <begin position="32"/>
        <end position="367"/>
    </location>
</feature>
<dbReference type="PROSITE" id="PS51408">
    <property type="entry name" value="TRANSFERRIN_LIKE_4"/>
    <property type="match status" value="1"/>
</dbReference>
<organism evidence="4 5">
    <name type="scientific">Stylophora pistillata</name>
    <name type="common">Smooth cauliflower coral</name>
    <dbReference type="NCBI Taxonomy" id="50429"/>
    <lineage>
        <taxon>Eukaryota</taxon>
        <taxon>Metazoa</taxon>
        <taxon>Cnidaria</taxon>
        <taxon>Anthozoa</taxon>
        <taxon>Hexacorallia</taxon>
        <taxon>Scleractinia</taxon>
        <taxon>Astrocoeniina</taxon>
        <taxon>Pocilloporidae</taxon>
        <taxon>Stylophora</taxon>
    </lineage>
</organism>
<dbReference type="SUPFAM" id="SSF53850">
    <property type="entry name" value="Periplasmic binding protein-like II"/>
    <property type="match status" value="1"/>
</dbReference>
<dbReference type="InterPro" id="IPR018195">
    <property type="entry name" value="Transferrin_Fe_BS"/>
</dbReference>
<dbReference type="Proteomes" id="UP000225706">
    <property type="component" value="Unassembled WGS sequence"/>
</dbReference>
<protein>
    <submittedName>
        <fullName evidence="4">Melanotransferrin</fullName>
    </submittedName>
</protein>
<dbReference type="PANTHER" id="PTHR11485">
    <property type="entry name" value="TRANSFERRIN"/>
    <property type="match status" value="1"/>
</dbReference>
<proteinExistence type="predicted"/>
<keyword evidence="5" id="KW-1185">Reference proteome</keyword>
<keyword evidence="2" id="KW-0732">Signal</keyword>
<dbReference type="GO" id="GO:0006826">
    <property type="term" value="P:iron ion transport"/>
    <property type="evidence" value="ECO:0007669"/>
    <property type="project" value="TreeGrafter"/>
</dbReference>
<dbReference type="PROSITE" id="PS00207">
    <property type="entry name" value="TRANSFERRIN_LIKE_3"/>
    <property type="match status" value="1"/>
</dbReference>
<comment type="caution">
    <text evidence="4">The sequence shown here is derived from an EMBL/GenBank/DDBJ whole genome shotgun (WGS) entry which is preliminary data.</text>
</comment>
<dbReference type="CDD" id="cd13529">
    <property type="entry name" value="PBP2_transferrin"/>
    <property type="match status" value="1"/>
</dbReference>
<evidence type="ECO:0000256" key="1">
    <source>
        <dbReference type="ARBA" id="ARBA00022737"/>
    </source>
</evidence>
<sequence>MKKKCRGYLFQSLVTVLSFGHILSSLATPAGFRWCCVSEAEVSKCLHLANVTSQIAWFRGMICIHGNNVTKCVKMVGHGTADFITLGEENIYQAGSKHGLVPVVAEDYGKQEEGLESYSVALIRSNLSEGVSMNSLKDTKSCHPAAGDSVGWTAPVGLLIGRGVIQWNGCNTYQSTGEYFDQSCVPGALSNEYNPQNSNPTGLCAICTNQKTCPRNVSERYFGYHGAYRCLTEGAGDVAFVSHLTVFLHTGVENDFNPGRDFKLLCSDGTRADVGTFQTCNLARIPSRVVMARPGGMVKSLKQWLLRLDEYCRTNPHFFQMFNSSTYGGKDLLFADSTVKLIDVKEKNTTQTWLGEEFYFALQSLSSCPEVLVASRSLTVRIEPRRTGQFISTEFISLVLTLYCCLT</sequence>
<reference evidence="5" key="1">
    <citation type="journal article" date="2017" name="bioRxiv">
        <title>Comparative analysis of the genomes of Stylophora pistillata and Acropora digitifera provides evidence for extensive differences between species of corals.</title>
        <authorList>
            <person name="Voolstra C.R."/>
            <person name="Li Y."/>
            <person name="Liew Y.J."/>
            <person name="Baumgarten S."/>
            <person name="Zoccola D."/>
            <person name="Flot J.-F."/>
            <person name="Tambutte S."/>
            <person name="Allemand D."/>
            <person name="Aranda M."/>
        </authorList>
    </citation>
    <scope>NUCLEOTIDE SEQUENCE [LARGE SCALE GENOMIC DNA]</scope>
</reference>
<keyword evidence="1" id="KW-0677">Repeat</keyword>
<evidence type="ECO:0000313" key="5">
    <source>
        <dbReference type="Proteomes" id="UP000225706"/>
    </source>
</evidence>
<evidence type="ECO:0000259" key="3">
    <source>
        <dbReference type="PROSITE" id="PS51408"/>
    </source>
</evidence>
<dbReference type="Gene3D" id="3.40.190.10">
    <property type="entry name" value="Periplasmic binding protein-like II"/>
    <property type="match status" value="2"/>
</dbReference>
<dbReference type="PANTHER" id="PTHR11485:SF29">
    <property type="entry name" value="TRANSFERRIN 2"/>
    <property type="match status" value="1"/>
</dbReference>